<sequence>MKKPGVAIIGLGMAAGHHARSLIDLADQVDMIAAYSPTEARRLAFAAQYGLPVTDTVSDIYHDERVNAVLILTPPNTHLELVEQAAKAGKHILLEKPLDVSLERARAIVSVARDAGVLLSVVLQNRFRSSFRTAQDLLRSGQLGTILEATASVRNWRPQSYYDEQGRGTLARDGGGVLLTQAIHTIDLLLALAGKPLDVTASVRTSPIHRMEKEDLVNATFHFENGAMGTLNATTCAYPGYPDRIELICTNGTAILTGDSLDATLQGGRRITAGQNLASGSGSDPMAFGHELHRLLIEEFVKAITSGLPITVDGEDALRAQAFISSIIDAGRRQPET</sequence>
<dbReference type="Gene3D" id="3.40.50.720">
    <property type="entry name" value="NAD(P)-binding Rossmann-like Domain"/>
    <property type="match status" value="1"/>
</dbReference>
<feature type="domain" description="GFO/IDH/MocA-like oxidoreductase" evidence="2">
    <location>
        <begin position="131"/>
        <end position="254"/>
    </location>
</feature>
<dbReference type="SUPFAM" id="SSF51735">
    <property type="entry name" value="NAD(P)-binding Rossmann-fold domains"/>
    <property type="match status" value="1"/>
</dbReference>
<keyword evidence="4" id="KW-1185">Reference proteome</keyword>
<dbReference type="EMBL" id="JACHBU010000016">
    <property type="protein sequence ID" value="MBB6511074.1"/>
    <property type="molecule type" value="Genomic_DNA"/>
</dbReference>
<accession>A0A7X0JQ35</accession>
<dbReference type="RefSeq" id="WP_184656087.1">
    <property type="nucleotide sequence ID" value="NZ_JACHBU010000016.1"/>
</dbReference>
<dbReference type="PANTHER" id="PTHR43708">
    <property type="entry name" value="CONSERVED EXPRESSED OXIDOREDUCTASE (EUROFUNG)"/>
    <property type="match status" value="1"/>
</dbReference>
<dbReference type="Pfam" id="PF22725">
    <property type="entry name" value="GFO_IDH_MocA_C3"/>
    <property type="match status" value="1"/>
</dbReference>
<evidence type="ECO:0000313" key="3">
    <source>
        <dbReference type="EMBL" id="MBB6511074.1"/>
    </source>
</evidence>
<proteinExistence type="predicted"/>
<feature type="domain" description="Gfo/Idh/MocA-like oxidoreductase N-terminal" evidence="1">
    <location>
        <begin position="6"/>
        <end position="121"/>
    </location>
</feature>
<evidence type="ECO:0000313" key="4">
    <source>
        <dbReference type="Proteomes" id="UP000585437"/>
    </source>
</evidence>
<dbReference type="SUPFAM" id="SSF55347">
    <property type="entry name" value="Glyceraldehyde-3-phosphate dehydrogenase-like, C-terminal domain"/>
    <property type="match status" value="1"/>
</dbReference>
<evidence type="ECO:0000259" key="1">
    <source>
        <dbReference type="Pfam" id="PF01408"/>
    </source>
</evidence>
<reference evidence="3 4" key="1">
    <citation type="submission" date="2020-08" db="EMBL/GenBank/DDBJ databases">
        <title>The Agave Microbiome: Exploring the role of microbial communities in plant adaptations to desert environments.</title>
        <authorList>
            <person name="Partida-Martinez L.P."/>
        </authorList>
    </citation>
    <scope>NUCLEOTIDE SEQUENCE [LARGE SCALE GENOMIC DNA]</scope>
    <source>
        <strain evidence="3 4">AS3.12</strain>
    </source>
</reference>
<evidence type="ECO:0000259" key="2">
    <source>
        <dbReference type="Pfam" id="PF22725"/>
    </source>
</evidence>
<dbReference type="PANTHER" id="PTHR43708:SF8">
    <property type="entry name" value="OXIDOREDUCTASE"/>
    <property type="match status" value="1"/>
</dbReference>
<dbReference type="GO" id="GO:0000166">
    <property type="term" value="F:nucleotide binding"/>
    <property type="evidence" value="ECO:0007669"/>
    <property type="project" value="InterPro"/>
</dbReference>
<dbReference type="InterPro" id="IPR036291">
    <property type="entry name" value="NAD(P)-bd_dom_sf"/>
</dbReference>
<dbReference type="InterPro" id="IPR051317">
    <property type="entry name" value="Gfo/Idh/MocA_oxidoreduct"/>
</dbReference>
<dbReference type="InterPro" id="IPR055170">
    <property type="entry name" value="GFO_IDH_MocA-like_dom"/>
</dbReference>
<gene>
    <name evidence="3" type="ORF">F4695_004471</name>
</gene>
<organism evidence="3 4">
    <name type="scientific">Rhizobium soli</name>
    <dbReference type="NCBI Taxonomy" id="424798"/>
    <lineage>
        <taxon>Bacteria</taxon>
        <taxon>Pseudomonadati</taxon>
        <taxon>Pseudomonadota</taxon>
        <taxon>Alphaproteobacteria</taxon>
        <taxon>Hyphomicrobiales</taxon>
        <taxon>Rhizobiaceae</taxon>
        <taxon>Rhizobium/Agrobacterium group</taxon>
        <taxon>Rhizobium</taxon>
    </lineage>
</organism>
<dbReference type="Pfam" id="PF01408">
    <property type="entry name" value="GFO_IDH_MocA"/>
    <property type="match status" value="1"/>
</dbReference>
<comment type="caution">
    <text evidence="3">The sequence shown here is derived from an EMBL/GenBank/DDBJ whole genome shotgun (WGS) entry which is preliminary data.</text>
</comment>
<name>A0A7X0JQ35_9HYPH</name>
<dbReference type="InterPro" id="IPR000683">
    <property type="entry name" value="Gfo/Idh/MocA-like_OxRdtase_N"/>
</dbReference>
<dbReference type="Proteomes" id="UP000585437">
    <property type="component" value="Unassembled WGS sequence"/>
</dbReference>
<dbReference type="Gene3D" id="3.30.360.10">
    <property type="entry name" value="Dihydrodipicolinate Reductase, domain 2"/>
    <property type="match status" value="1"/>
</dbReference>
<dbReference type="AlphaFoldDB" id="A0A7X0JQ35"/>
<protein>
    <submittedName>
        <fullName evidence="3">Putative dehydrogenase</fullName>
    </submittedName>
</protein>